<dbReference type="Gene3D" id="1.10.357.10">
    <property type="entry name" value="Tetracycline Repressor, domain 2"/>
    <property type="match status" value="1"/>
</dbReference>
<dbReference type="PANTHER" id="PTHR43479">
    <property type="entry name" value="ACREF/ENVCD OPERON REPRESSOR-RELATED"/>
    <property type="match status" value="1"/>
</dbReference>
<protein>
    <submittedName>
        <fullName evidence="4">TetR/AcrR family transcriptional regulator</fullName>
    </submittedName>
</protein>
<dbReference type="PANTHER" id="PTHR43479:SF11">
    <property type="entry name" value="ACREF_ENVCD OPERON REPRESSOR-RELATED"/>
    <property type="match status" value="1"/>
</dbReference>
<dbReference type="Pfam" id="PF17932">
    <property type="entry name" value="TetR_C_24"/>
    <property type="match status" value="1"/>
</dbReference>
<dbReference type="Gene3D" id="1.10.10.60">
    <property type="entry name" value="Homeodomain-like"/>
    <property type="match status" value="1"/>
</dbReference>
<feature type="domain" description="HTH tetR-type" evidence="3">
    <location>
        <begin position="4"/>
        <end position="64"/>
    </location>
</feature>
<proteinExistence type="predicted"/>
<dbReference type="InterPro" id="IPR009057">
    <property type="entry name" value="Homeodomain-like_sf"/>
</dbReference>
<dbReference type="PROSITE" id="PS50977">
    <property type="entry name" value="HTH_TETR_2"/>
    <property type="match status" value="1"/>
</dbReference>
<keyword evidence="5" id="KW-1185">Reference proteome</keyword>
<name>A0A7L7L8M1_9BACT</name>
<dbReference type="PRINTS" id="PR00455">
    <property type="entry name" value="HTHTETR"/>
</dbReference>
<dbReference type="Pfam" id="PF00440">
    <property type="entry name" value="TetR_N"/>
    <property type="match status" value="1"/>
</dbReference>
<keyword evidence="1 2" id="KW-0238">DNA-binding</keyword>
<dbReference type="AlphaFoldDB" id="A0A7L7L8M1"/>
<dbReference type="GO" id="GO:0003677">
    <property type="term" value="F:DNA binding"/>
    <property type="evidence" value="ECO:0007669"/>
    <property type="project" value="UniProtKB-UniRule"/>
</dbReference>
<organism evidence="4 5">
    <name type="scientific">Adhaeribacter radiodurans</name>
    <dbReference type="NCBI Taxonomy" id="2745197"/>
    <lineage>
        <taxon>Bacteria</taxon>
        <taxon>Pseudomonadati</taxon>
        <taxon>Bacteroidota</taxon>
        <taxon>Cytophagia</taxon>
        <taxon>Cytophagales</taxon>
        <taxon>Hymenobacteraceae</taxon>
        <taxon>Adhaeribacter</taxon>
    </lineage>
</organism>
<dbReference type="EMBL" id="CP055153">
    <property type="protein sequence ID" value="QMU29182.1"/>
    <property type="molecule type" value="Genomic_DNA"/>
</dbReference>
<gene>
    <name evidence="4" type="ORF">HUW48_14560</name>
</gene>
<evidence type="ECO:0000256" key="2">
    <source>
        <dbReference type="PROSITE-ProRule" id="PRU00335"/>
    </source>
</evidence>
<feature type="DNA-binding region" description="H-T-H motif" evidence="2">
    <location>
        <begin position="27"/>
        <end position="46"/>
    </location>
</feature>
<evidence type="ECO:0000313" key="4">
    <source>
        <dbReference type="EMBL" id="QMU29182.1"/>
    </source>
</evidence>
<dbReference type="InterPro" id="IPR050624">
    <property type="entry name" value="HTH-type_Tx_Regulator"/>
</dbReference>
<accession>A0A7L7L8M1</accession>
<dbReference type="SUPFAM" id="SSF46689">
    <property type="entry name" value="Homeodomain-like"/>
    <property type="match status" value="1"/>
</dbReference>
<evidence type="ECO:0000313" key="5">
    <source>
        <dbReference type="Proteomes" id="UP000514509"/>
    </source>
</evidence>
<dbReference type="InterPro" id="IPR041490">
    <property type="entry name" value="KstR2_TetR_C"/>
</dbReference>
<reference evidence="4 5" key="2">
    <citation type="submission" date="2020-08" db="EMBL/GenBank/DDBJ databases">
        <title>Adhaeribacter dokdonensis sp. nov., isolated from the rhizosphere of Elymus tsukushiensis, a plant native to the Dokdo Islands, Republic of Korea.</title>
        <authorList>
            <person name="Ghim S.Y."/>
        </authorList>
    </citation>
    <scope>NUCLEOTIDE SEQUENCE [LARGE SCALE GENOMIC DNA]</scope>
    <source>
        <strain evidence="4 5">KUDC8001</strain>
    </source>
</reference>
<evidence type="ECO:0000256" key="1">
    <source>
        <dbReference type="ARBA" id="ARBA00023125"/>
    </source>
</evidence>
<dbReference type="RefSeq" id="WP_182411641.1">
    <property type="nucleotide sequence ID" value="NZ_CP055153.1"/>
</dbReference>
<dbReference type="InterPro" id="IPR001647">
    <property type="entry name" value="HTH_TetR"/>
</dbReference>
<dbReference type="Proteomes" id="UP000514509">
    <property type="component" value="Chromosome"/>
</dbReference>
<dbReference type="KEGG" id="add:HUW48_14560"/>
<evidence type="ECO:0000259" key="3">
    <source>
        <dbReference type="PROSITE" id="PS50977"/>
    </source>
</evidence>
<sequence>MSLVNRKEQIEQTATRLFKTQGFAATSMRTLAQSLGMEAASIYAHIRSKEEILQKVCFRLANDFFTGFQNAVSQPGTSTDQLQAAIVEHVRVITTNLEAATVFQTEWRHLSEPYLGQIIKLQTEYEAKFRDLLKTGKAKGEFKFNDVHLTTRVLLASLNGIAQWYNPDGILTPTEIATNFNSIFLHGIVKGKISN</sequence>
<dbReference type="InterPro" id="IPR036271">
    <property type="entry name" value="Tet_transcr_reg_TetR-rel_C_sf"/>
</dbReference>
<reference evidence="4 5" key="1">
    <citation type="submission" date="2020-06" db="EMBL/GenBank/DDBJ databases">
        <authorList>
            <person name="Hwang Y.J."/>
        </authorList>
    </citation>
    <scope>NUCLEOTIDE SEQUENCE [LARGE SCALE GENOMIC DNA]</scope>
    <source>
        <strain evidence="4 5">KUDC8001</strain>
    </source>
</reference>
<dbReference type="SUPFAM" id="SSF48498">
    <property type="entry name" value="Tetracyclin repressor-like, C-terminal domain"/>
    <property type="match status" value="1"/>
</dbReference>